<evidence type="ECO:0000313" key="10">
    <source>
        <dbReference type="EMBL" id="WET62428.1"/>
    </source>
</evidence>
<evidence type="ECO:0000313" key="9">
    <source>
        <dbReference type="EMBL" id="MRY92641.1"/>
    </source>
</evidence>
<proteinExistence type="inferred from homology"/>
<evidence type="ECO:0000256" key="2">
    <source>
        <dbReference type="ARBA" id="ARBA00022448"/>
    </source>
</evidence>
<reference evidence="9 11" key="1">
    <citation type="journal article" date="2019" name="Nat. Med.">
        <title>A library of human gut bacterial isolates paired with longitudinal multiomics data enables mechanistic microbiome research.</title>
        <authorList>
            <person name="Poyet M."/>
            <person name="Groussin M."/>
            <person name="Gibbons S.M."/>
            <person name="Avila-Pacheco J."/>
            <person name="Jiang X."/>
            <person name="Kearney S.M."/>
            <person name="Perrotta A.R."/>
            <person name="Berdy B."/>
            <person name="Zhao S."/>
            <person name="Lieberman T.D."/>
            <person name="Swanson P.K."/>
            <person name="Smith M."/>
            <person name="Roesemann S."/>
            <person name="Alexander J.E."/>
            <person name="Rich S.A."/>
            <person name="Livny J."/>
            <person name="Vlamakis H."/>
            <person name="Clish C."/>
            <person name="Bullock K."/>
            <person name="Deik A."/>
            <person name="Scott J."/>
            <person name="Pierce K.A."/>
            <person name="Xavier R.J."/>
            <person name="Alm E.J."/>
        </authorList>
    </citation>
    <scope>NUCLEOTIDE SEQUENCE [LARGE SCALE GENOMIC DNA]</scope>
    <source>
        <strain evidence="9 11">BIOML-A9</strain>
    </source>
</reference>
<evidence type="ECO:0000256" key="6">
    <source>
        <dbReference type="ARBA" id="ARBA00023237"/>
    </source>
</evidence>
<keyword evidence="5 7" id="KW-0472">Membrane</keyword>
<protein>
    <submittedName>
        <fullName evidence="9">SusC/RagA family TonB-linked outer membrane protein</fullName>
    </submittedName>
</protein>
<accession>A0A3R5ZRL5</accession>
<reference evidence="10" key="2">
    <citation type="submission" date="2023-03" db="EMBL/GenBank/DDBJ databases">
        <title>Parabacteroides distasonis, a bacteria resistant against UC.</title>
        <authorList>
            <person name="Dai W."/>
        </authorList>
    </citation>
    <scope>NUCLEOTIDE SEQUENCE</scope>
    <source>
        <strain evidence="10">F1-28</strain>
    </source>
</reference>
<gene>
    <name evidence="9" type="ORF">GKD67_05245</name>
    <name evidence="10" type="ORF">P2T59_11950</name>
</gene>
<keyword evidence="2 7" id="KW-0813">Transport</keyword>
<dbReference type="Proteomes" id="UP000461276">
    <property type="component" value="Unassembled WGS sequence"/>
</dbReference>
<comment type="subcellular location">
    <subcellularLocation>
        <location evidence="1 7">Cell outer membrane</location>
        <topology evidence="1 7">Multi-pass membrane protein</topology>
    </subcellularLocation>
</comment>
<dbReference type="InterPro" id="IPR037066">
    <property type="entry name" value="Plug_dom_sf"/>
</dbReference>
<evidence type="ECO:0000256" key="4">
    <source>
        <dbReference type="ARBA" id="ARBA00022692"/>
    </source>
</evidence>
<dbReference type="AlphaFoldDB" id="A0A3R5ZRL5"/>
<dbReference type="Gene3D" id="2.170.130.10">
    <property type="entry name" value="TonB-dependent receptor, plug domain"/>
    <property type="match status" value="1"/>
</dbReference>
<evidence type="ECO:0000256" key="3">
    <source>
        <dbReference type="ARBA" id="ARBA00022452"/>
    </source>
</evidence>
<dbReference type="InterPro" id="IPR011662">
    <property type="entry name" value="Secretin/TonB_short_N"/>
</dbReference>
<keyword evidence="4 7" id="KW-0812">Transmembrane</keyword>
<dbReference type="InterPro" id="IPR008969">
    <property type="entry name" value="CarboxyPept-like_regulatory"/>
</dbReference>
<dbReference type="InterPro" id="IPR012910">
    <property type="entry name" value="Plug_dom"/>
</dbReference>
<dbReference type="InterPro" id="IPR023997">
    <property type="entry name" value="TonB-dep_OMP_SusC/RagA_CS"/>
</dbReference>
<dbReference type="InterPro" id="IPR036942">
    <property type="entry name" value="Beta-barrel_TonB_sf"/>
</dbReference>
<keyword evidence="6 7" id="KW-0998">Cell outer membrane</keyword>
<dbReference type="Pfam" id="PF13715">
    <property type="entry name" value="CarbopepD_reg_2"/>
    <property type="match status" value="1"/>
</dbReference>
<dbReference type="FunFam" id="2.60.40.1120:FF:000003">
    <property type="entry name" value="Outer membrane protein Omp121"/>
    <property type="match status" value="1"/>
</dbReference>
<dbReference type="SUPFAM" id="SSF56935">
    <property type="entry name" value="Porins"/>
    <property type="match status" value="1"/>
</dbReference>
<feature type="domain" description="Secretin/TonB short N-terminal" evidence="8">
    <location>
        <begin position="62"/>
        <end position="113"/>
    </location>
</feature>
<organism evidence="9 11">
    <name type="scientific">Parabacteroides distasonis</name>
    <dbReference type="NCBI Taxonomy" id="823"/>
    <lineage>
        <taxon>Bacteria</taxon>
        <taxon>Pseudomonadati</taxon>
        <taxon>Bacteroidota</taxon>
        <taxon>Bacteroidia</taxon>
        <taxon>Bacteroidales</taxon>
        <taxon>Tannerellaceae</taxon>
        <taxon>Parabacteroides</taxon>
    </lineage>
</organism>
<dbReference type="GO" id="GO:0009279">
    <property type="term" value="C:cell outer membrane"/>
    <property type="evidence" value="ECO:0007669"/>
    <property type="project" value="UniProtKB-SubCell"/>
</dbReference>
<dbReference type="Pfam" id="PF07715">
    <property type="entry name" value="Plug"/>
    <property type="match status" value="1"/>
</dbReference>
<dbReference type="EMBL" id="WKMY01000002">
    <property type="protein sequence ID" value="MRY92641.1"/>
    <property type="molecule type" value="Genomic_DNA"/>
</dbReference>
<dbReference type="InterPro" id="IPR039426">
    <property type="entry name" value="TonB-dep_rcpt-like"/>
</dbReference>
<dbReference type="NCBIfam" id="TIGR04056">
    <property type="entry name" value="OMP_RagA_SusC"/>
    <property type="match status" value="1"/>
</dbReference>
<dbReference type="Proteomes" id="UP001221009">
    <property type="component" value="Chromosome"/>
</dbReference>
<dbReference type="RefSeq" id="WP_005864543.1">
    <property type="nucleotide sequence ID" value="NZ_CP072231.1"/>
</dbReference>
<dbReference type="Gene3D" id="2.40.170.20">
    <property type="entry name" value="TonB-dependent receptor, beta-barrel domain"/>
    <property type="match status" value="1"/>
</dbReference>
<evidence type="ECO:0000256" key="5">
    <source>
        <dbReference type="ARBA" id="ARBA00023136"/>
    </source>
</evidence>
<comment type="similarity">
    <text evidence="7">Belongs to the TonB-dependent receptor family.</text>
</comment>
<evidence type="ECO:0000256" key="7">
    <source>
        <dbReference type="PROSITE-ProRule" id="PRU01360"/>
    </source>
</evidence>
<dbReference type="SUPFAM" id="SSF49464">
    <property type="entry name" value="Carboxypeptidase regulatory domain-like"/>
    <property type="match status" value="1"/>
</dbReference>
<keyword evidence="3 7" id="KW-1134">Transmembrane beta strand</keyword>
<sequence>MGNIYNSCRLPLRMKLAGMLLMGSISMGYGITERRQSASLFIEVNNESVQNVLKEIECQSEYSFFYDNQKINTSRKVSIRSDGEDVFSILEELFEDTNVTYKVLDNSIILSVTDSNPAKGIKEKLQSYRKVTGVITDPQGEPIIGANVVVKGTTLGTITGLDGDFSLEVPDRAVLLISFIGYVQKEVTINKSSVYRVKLQEDTQKLDEVIVTALGIKREEKALGYSVQKVGSEELTAVKGTDVATSLTGKIAGLSINNSSEISEAPELQLRGENPLIVVDGVAYGNFTLSDISADDIESIDVLKGATASALYGVRGRAGAVMITTKRGKSGELTVNVSNNTMFQAGYLRLPEVQSSYSTGNYGRMEYNSGYVWGDYMDGREVEQYDPETMTMRVMPLVSKGRDNVKNFMRPGLVTNTNVNVSQSGELGGFRVSATQVHQNGQYPNSSLDKYIVNMSGNITYKKFKLDAGMSYKKMKSPNMPVVDYGGGNILYNMLIWGGTEYDIRDFKNYWKVPDQQQNWGFSAWYDNPYFLMNERIDSRDNNLFNANATLSYDIMKNLKVTLRSGFDNYDNGTEKRRSVGDSGEKRGYYEYRKKGGSSFNNDLIVNGDFTWKYFTVDAIVGLSSFWYKQDDLDSWTRGGLSVPGFYSLNASVERPGTSKEIKEKALYSIYGKVGLSWKSAIYVDLTARNDWSSTLPSDSRSYFYPSVSGSFIPTAFYNPLEEVLDFWKVRASWTVAKKDLSEYEINRVFDVNTDVWNGMSTAGYPSKLRDPNIKPETEASYEFGTDFRFFNNRLGFDYTFFSRLRYDRLIEADISEASGAKKIITNTAEELRQRGMEFTLTGKPIVTKEFQWESALNVAYWHWYYDKLDPVYSSQDPRIGVGERYDKYFFTDWETDHAGNIVHQAGLPVKNKYQSVIGYKDPKCILGWTNRFFYKGFDLSVSIDGRIGGVMYSWTEQAMWHSGVHPDSDNRWRYDEVVNGKQNYIGSGVKVVSGSASYDPYGKVLEDTRVFAPNDVPVSYQNYTMNYNENPWDHDARQNIKNGSFLKLREVALNYTLPATIAQKLLMKKVRVGVIGQNLLMWTKEFKFSDPDRGKENLNTPTSRYVGFNIDLTF</sequence>
<evidence type="ECO:0000313" key="11">
    <source>
        <dbReference type="Proteomes" id="UP000461276"/>
    </source>
</evidence>
<dbReference type="PROSITE" id="PS52016">
    <property type="entry name" value="TONB_DEPENDENT_REC_3"/>
    <property type="match status" value="1"/>
</dbReference>
<name>A0A3R5ZRL5_PARDI</name>
<dbReference type="SMART" id="SM00965">
    <property type="entry name" value="STN"/>
    <property type="match status" value="1"/>
</dbReference>
<dbReference type="InterPro" id="IPR023996">
    <property type="entry name" value="TonB-dep_OMP_SusC/RagA"/>
</dbReference>
<dbReference type="Pfam" id="PF07660">
    <property type="entry name" value="STN"/>
    <property type="match status" value="1"/>
</dbReference>
<evidence type="ECO:0000259" key="8">
    <source>
        <dbReference type="SMART" id="SM00965"/>
    </source>
</evidence>
<dbReference type="Gene3D" id="2.60.40.1120">
    <property type="entry name" value="Carboxypeptidase-like, regulatory domain"/>
    <property type="match status" value="1"/>
</dbReference>
<evidence type="ECO:0000256" key="1">
    <source>
        <dbReference type="ARBA" id="ARBA00004571"/>
    </source>
</evidence>
<dbReference type="NCBIfam" id="TIGR04057">
    <property type="entry name" value="SusC_RagA_signa"/>
    <property type="match status" value="1"/>
</dbReference>
<dbReference type="EMBL" id="CP120353">
    <property type="protein sequence ID" value="WET62428.1"/>
    <property type="molecule type" value="Genomic_DNA"/>
</dbReference>